<reference evidence="2 4" key="1">
    <citation type="journal article" date="2016" name="Microb. Cell Fact.">
        <title>Dissection of exopolysaccharide biosynthesis in Kozakia baliensis.</title>
        <authorList>
            <person name="Brandt J.U."/>
            <person name="Jakob F."/>
            <person name="Behr J."/>
            <person name="Geissler A.J."/>
            <person name="Vogel R.F."/>
        </authorList>
    </citation>
    <scope>NUCLEOTIDE SEQUENCE [LARGE SCALE GENOMIC DNA]</scope>
    <source>
        <strain evidence="2 4">DSM 14400</strain>
        <plasmid evidence="2">pKB14400_1</plasmid>
        <plasmid evidence="4">Plasmid pkb14400_1</plasmid>
    </source>
</reference>
<geneLocation type="plasmid" evidence="2">
    <name>pKB14400_1</name>
</geneLocation>
<dbReference type="KEGG" id="kba:A0U89_14335"/>
<name>A0A1D8UXX0_9PROT</name>
<evidence type="ECO:0000313" key="4">
    <source>
        <dbReference type="Proteomes" id="UP000179145"/>
    </source>
</evidence>
<dbReference type="SUPFAM" id="SSF46689">
    <property type="entry name" value="Homeodomain-like"/>
    <property type="match status" value="1"/>
</dbReference>
<gene>
    <name evidence="2" type="ORF">A0U89_14215</name>
    <name evidence="3" type="ORF">A0U89_14335</name>
</gene>
<keyword evidence="4" id="KW-1185">Reference proteome</keyword>
<dbReference type="KEGG" id="kba:A0U89_14215"/>
<keyword evidence="2" id="KW-0614">Plasmid</keyword>
<dbReference type="EMBL" id="CP014675">
    <property type="protein sequence ID" value="AOX18462.1"/>
    <property type="molecule type" value="Genomic_DNA"/>
</dbReference>
<geneLocation type="plasmid" evidence="4">
    <name>pkb14400_1</name>
</geneLocation>
<dbReference type="EMBL" id="CP014675">
    <property type="protein sequence ID" value="AOX18481.1"/>
    <property type="molecule type" value="Genomic_DNA"/>
</dbReference>
<evidence type="ECO:0000313" key="3">
    <source>
        <dbReference type="EMBL" id="AOX18481.1"/>
    </source>
</evidence>
<sequence>MTRALSSDLRRRAIAAVSSGMTRRAAAERFGVSASSVIRWVAEWRASGREHALRQGGDRRSHRIEAWSGVLLAAIEAKADISLVELAEKLATEYGVRFAPSTIWRCLDRHDMTVKKNGARQRADTTRRRRAARGLVRQSA</sequence>
<dbReference type="Proteomes" id="UP000179145">
    <property type="component" value="Plasmid pKB14400_1"/>
</dbReference>
<evidence type="ECO:0000256" key="1">
    <source>
        <dbReference type="SAM" id="MobiDB-lite"/>
    </source>
</evidence>
<dbReference type="AlphaFoldDB" id="A0A1D8UXX0"/>
<proteinExistence type="predicted"/>
<dbReference type="InterPro" id="IPR036388">
    <property type="entry name" value="WH-like_DNA-bd_sf"/>
</dbReference>
<dbReference type="Pfam" id="PF13384">
    <property type="entry name" value="HTH_23"/>
    <property type="match status" value="1"/>
</dbReference>
<dbReference type="InterPro" id="IPR009057">
    <property type="entry name" value="Homeodomain-like_sf"/>
</dbReference>
<evidence type="ECO:0000313" key="2">
    <source>
        <dbReference type="EMBL" id="AOX18462.1"/>
    </source>
</evidence>
<dbReference type="Gene3D" id="1.10.10.10">
    <property type="entry name" value="Winged helix-like DNA-binding domain superfamily/Winged helix DNA-binding domain"/>
    <property type="match status" value="1"/>
</dbReference>
<organism evidence="2 4">
    <name type="scientific">Kozakia baliensis</name>
    <dbReference type="NCBI Taxonomy" id="153496"/>
    <lineage>
        <taxon>Bacteria</taxon>
        <taxon>Pseudomonadati</taxon>
        <taxon>Pseudomonadota</taxon>
        <taxon>Alphaproteobacteria</taxon>
        <taxon>Acetobacterales</taxon>
        <taxon>Acetobacteraceae</taxon>
        <taxon>Kozakia</taxon>
    </lineage>
</organism>
<reference evidence="2" key="2">
    <citation type="submission" date="2016-03" db="EMBL/GenBank/DDBJ databases">
        <authorList>
            <person name="Ploux O."/>
        </authorList>
    </citation>
    <scope>NUCLEOTIDE SEQUENCE</scope>
    <source>
        <strain evidence="2">DSM 14400</strain>
        <plasmid evidence="2">pKB14400_1</plasmid>
    </source>
</reference>
<protein>
    <submittedName>
        <fullName evidence="2">Transposase</fullName>
    </submittedName>
</protein>
<accession>A0A1D8UXX0</accession>
<feature type="region of interest" description="Disordered" evidence="1">
    <location>
        <begin position="117"/>
        <end position="140"/>
    </location>
</feature>